<dbReference type="GeneID" id="93650875"/>
<feature type="compositionally biased region" description="Acidic residues" evidence="1">
    <location>
        <begin position="261"/>
        <end position="270"/>
    </location>
</feature>
<gene>
    <name evidence="2" type="ORF">I9W82_002246</name>
</gene>
<evidence type="ECO:0000313" key="3">
    <source>
        <dbReference type="Proteomes" id="UP000669133"/>
    </source>
</evidence>
<dbReference type="RefSeq" id="XP_067549481.1">
    <property type="nucleotide sequence ID" value="XM_067691080.1"/>
</dbReference>
<protein>
    <submittedName>
        <fullName evidence="2">Uncharacterized protein</fullName>
    </submittedName>
</protein>
<feature type="region of interest" description="Disordered" evidence="1">
    <location>
        <begin position="231"/>
        <end position="359"/>
    </location>
</feature>
<feature type="compositionally biased region" description="Polar residues" evidence="1">
    <location>
        <begin position="327"/>
        <end position="348"/>
    </location>
</feature>
<keyword evidence="3" id="KW-1185">Reference proteome</keyword>
<sequence length="359" mass="41254">MSSVESTERIELLLSSLERNLETFKSAHDVLNLSKNLIQDESTSNPAQNRLTKRNYIVDSFKLDKSHKEFKNWESETRLGFIQDDLVNYNQVVAKIAKINQKLNESSNTYEALAKTIQIPDFTVSIKTLEKYGDEKLLELGKSYGTPNIQLVQLFSLNTESANKLFPEFSIIQDLINIEYRLRIEKRVHLEILTSMKNKIQTQNRTWTVRDNQLKDFLDIKVQQMIKTVEEANAEDSKAREEEEEDEDEDDVEEGIGREVDSDDGTDSEEGEVRNIEESANTEHDNGVENKLYYEESVQGERRNADEGTEEGTEVDARLDTPMNELEPNSQHSDPNGNYQTTKQPSASDNEDDEMLIDQ</sequence>
<comment type="caution">
    <text evidence="2">The sequence shown here is derived from an EMBL/GenBank/DDBJ whole genome shotgun (WGS) entry which is preliminary data.</text>
</comment>
<reference evidence="2 3" key="1">
    <citation type="submission" date="2020-12" db="EMBL/GenBank/DDBJ databases">
        <title>Effect of drift, selection, and recombination on the evolution of hybrid genomes in Candida yeast pathogens.</title>
        <authorList>
            <person name="Mixao V."/>
            <person name="Ksiezopolska E."/>
            <person name="Saus E."/>
            <person name="Boekhout T."/>
            <person name="Gacser A."/>
            <person name="Gabaldon T."/>
        </authorList>
    </citation>
    <scope>NUCLEOTIDE SEQUENCE [LARGE SCALE GENOMIC DNA]</scope>
    <source>
        <strain evidence="2 3">BP57</strain>
    </source>
</reference>
<accession>A0A8H8DCX9</accession>
<feature type="compositionally biased region" description="Basic and acidic residues" evidence="1">
    <location>
        <begin position="271"/>
        <end position="306"/>
    </location>
</feature>
<proteinExistence type="predicted"/>
<dbReference type="OrthoDB" id="4094291at2759"/>
<dbReference type="EMBL" id="JAEOAQ010000002">
    <property type="protein sequence ID" value="KAG5420365.1"/>
    <property type="molecule type" value="Genomic_DNA"/>
</dbReference>
<evidence type="ECO:0000256" key="1">
    <source>
        <dbReference type="SAM" id="MobiDB-lite"/>
    </source>
</evidence>
<feature type="compositionally biased region" description="Acidic residues" evidence="1">
    <location>
        <begin position="242"/>
        <end position="254"/>
    </location>
</feature>
<name>A0A8H8DCX9_9ASCO</name>
<feature type="compositionally biased region" description="Acidic residues" evidence="1">
    <location>
        <begin position="349"/>
        <end position="359"/>
    </location>
</feature>
<dbReference type="Proteomes" id="UP000669133">
    <property type="component" value="Unassembled WGS sequence"/>
</dbReference>
<dbReference type="AlphaFoldDB" id="A0A8H8DCX9"/>
<evidence type="ECO:0000313" key="2">
    <source>
        <dbReference type="EMBL" id="KAG5420365.1"/>
    </source>
</evidence>
<organism evidence="2 3">
    <name type="scientific">Candida metapsilosis</name>
    <dbReference type="NCBI Taxonomy" id="273372"/>
    <lineage>
        <taxon>Eukaryota</taxon>
        <taxon>Fungi</taxon>
        <taxon>Dikarya</taxon>
        <taxon>Ascomycota</taxon>
        <taxon>Saccharomycotina</taxon>
        <taxon>Pichiomycetes</taxon>
        <taxon>Debaryomycetaceae</taxon>
        <taxon>Candida/Lodderomyces clade</taxon>
        <taxon>Candida</taxon>
    </lineage>
</organism>